<dbReference type="SUPFAM" id="SSF103473">
    <property type="entry name" value="MFS general substrate transporter"/>
    <property type="match status" value="1"/>
</dbReference>
<dbReference type="GO" id="GO:0016020">
    <property type="term" value="C:membrane"/>
    <property type="evidence" value="ECO:0007669"/>
    <property type="project" value="UniProtKB-SubCell"/>
</dbReference>
<feature type="transmembrane region" description="Helical" evidence="5">
    <location>
        <begin position="584"/>
        <end position="606"/>
    </location>
</feature>
<keyword evidence="2 5" id="KW-0812">Transmembrane</keyword>
<evidence type="ECO:0000256" key="1">
    <source>
        <dbReference type="ARBA" id="ARBA00004141"/>
    </source>
</evidence>
<evidence type="ECO:0000256" key="5">
    <source>
        <dbReference type="SAM" id="Phobius"/>
    </source>
</evidence>
<dbReference type="PROSITE" id="PS50850">
    <property type="entry name" value="MFS"/>
    <property type="match status" value="1"/>
</dbReference>
<proteinExistence type="predicted"/>
<name>A0AAN8S827_POLSC</name>
<evidence type="ECO:0000313" key="8">
    <source>
        <dbReference type="Proteomes" id="UP001372834"/>
    </source>
</evidence>
<dbReference type="InterPro" id="IPR005829">
    <property type="entry name" value="Sugar_transporter_CS"/>
</dbReference>
<dbReference type="Proteomes" id="UP001372834">
    <property type="component" value="Unassembled WGS sequence"/>
</dbReference>
<sequence>MNVDKDLEELMRPLGKFVPEIYKKKKSLRVCLCTDKEITLFYRVTVIIALIIASDNFNNTSETPQYKKDDEFWSSLNHIRTYQIESNVAEKDLIMSRLLQDISIIVLVFVAKRSRMTNYQWCLINKSIFVNNFEKHIKTINHVLIMKHKQVILPYDTSSSLLFGKRNFYDWFASVPIPWRPWREFGPYQRRQVILLLFAAVTAGVHMLSLVTVAAIPEHRCLLPNEDRDEPLLWNSTQVLSAIPQVDEKLDSCKLFDENGNGTIACTEWIFDKTYYKSSRAMEWNFVCDRRWMGAVAQTAYMFGVFTGAATLGGLADRIGRKKVFYACSVLQLILGVAVAFVPEFYTFLIVRYLYGIVGSAGAYITGFVLAMELVGASKRTASGLSFQAAFAGGLLLVAFWGWLLPHDRVLLQVVYGLHSLLLIGHWWLIDESPVWLWTQGRKQEAAAIVRKALKVNGTSHMLDEEKFLSKRQQSVSNEEPSAGVLGLLRTPNLRKKTLNVCLNWFANSLAYYGLSLSTGALPGNPYVMLFVTGLVEFPSYMLTVFLMDRMGRRSLISSLMIIGGTACIIAACFPQETSAQSSAVITIVMIGKFAIAGSFAIIYNYTAELFPTVVRSTAVGIGGMCARLSGAITPLLILLDSLDKTLPVMIFASIAIISGFLSLFLPETLNQPLPQTLEDGENFGVGDTAFSSCVSKRNKKYDIPLSTVD</sequence>
<dbReference type="CDD" id="cd17317">
    <property type="entry name" value="MFS_SLC22"/>
    <property type="match status" value="1"/>
</dbReference>
<accession>A0AAN8S827</accession>
<dbReference type="GO" id="GO:0022857">
    <property type="term" value="F:transmembrane transporter activity"/>
    <property type="evidence" value="ECO:0007669"/>
    <property type="project" value="InterPro"/>
</dbReference>
<dbReference type="EMBL" id="JAWJWE010000004">
    <property type="protein sequence ID" value="KAK6636793.1"/>
    <property type="molecule type" value="Genomic_DNA"/>
</dbReference>
<comment type="caution">
    <text evidence="7">The sequence shown here is derived from an EMBL/GenBank/DDBJ whole genome shotgun (WGS) entry which is preliminary data.</text>
</comment>
<feature type="transmembrane region" description="Helical" evidence="5">
    <location>
        <begin position="384"/>
        <end position="404"/>
    </location>
</feature>
<dbReference type="InterPro" id="IPR018247">
    <property type="entry name" value="EF_Hand_1_Ca_BS"/>
</dbReference>
<feature type="transmembrane region" description="Helical" evidence="5">
    <location>
        <begin position="410"/>
        <end position="430"/>
    </location>
</feature>
<feature type="transmembrane region" description="Helical" evidence="5">
    <location>
        <begin position="193"/>
        <end position="216"/>
    </location>
</feature>
<evidence type="ECO:0000256" key="4">
    <source>
        <dbReference type="ARBA" id="ARBA00023136"/>
    </source>
</evidence>
<keyword evidence="4 5" id="KW-0472">Membrane</keyword>
<dbReference type="InterPro" id="IPR005828">
    <property type="entry name" value="MFS_sugar_transport-like"/>
</dbReference>
<protein>
    <recommendedName>
        <fullName evidence="6">Major facilitator superfamily (MFS) profile domain-containing protein</fullName>
    </recommendedName>
</protein>
<dbReference type="Gene3D" id="1.20.1250.20">
    <property type="entry name" value="MFS general substrate transporter like domains"/>
    <property type="match status" value="1"/>
</dbReference>
<comment type="subcellular location">
    <subcellularLocation>
        <location evidence="1">Membrane</location>
        <topology evidence="1">Multi-pass membrane protein</topology>
    </subcellularLocation>
</comment>
<feature type="transmembrane region" description="Helical" evidence="5">
    <location>
        <begin position="292"/>
        <end position="312"/>
    </location>
</feature>
<reference evidence="7 8" key="1">
    <citation type="submission" date="2023-10" db="EMBL/GenBank/DDBJ databases">
        <title>Genomes of two closely related lineages of the louse Polyplax serrata with different host specificities.</title>
        <authorList>
            <person name="Martinu J."/>
            <person name="Tarabai H."/>
            <person name="Stefka J."/>
            <person name="Hypsa V."/>
        </authorList>
    </citation>
    <scope>NUCLEOTIDE SEQUENCE [LARGE SCALE GENOMIC DNA]</scope>
    <source>
        <strain evidence="7">HR10_N</strain>
    </source>
</reference>
<gene>
    <name evidence="7" type="ORF">RUM43_010456</name>
</gene>
<feature type="transmembrane region" description="Helical" evidence="5">
    <location>
        <begin position="555"/>
        <end position="572"/>
    </location>
</feature>
<keyword evidence="3 5" id="KW-1133">Transmembrane helix</keyword>
<evidence type="ECO:0000259" key="6">
    <source>
        <dbReference type="PROSITE" id="PS50850"/>
    </source>
</evidence>
<feature type="transmembrane region" description="Helical" evidence="5">
    <location>
        <begin position="618"/>
        <end position="640"/>
    </location>
</feature>
<feature type="transmembrane region" description="Helical" evidence="5">
    <location>
        <begin position="527"/>
        <end position="548"/>
    </location>
</feature>
<evidence type="ECO:0000313" key="7">
    <source>
        <dbReference type="EMBL" id="KAK6636793.1"/>
    </source>
</evidence>
<evidence type="ECO:0000256" key="2">
    <source>
        <dbReference type="ARBA" id="ARBA00022692"/>
    </source>
</evidence>
<feature type="transmembrane region" description="Helical" evidence="5">
    <location>
        <begin position="498"/>
        <end position="515"/>
    </location>
</feature>
<feature type="transmembrane region" description="Helical" evidence="5">
    <location>
        <begin position="353"/>
        <end position="372"/>
    </location>
</feature>
<dbReference type="PROSITE" id="PS00018">
    <property type="entry name" value="EF_HAND_1"/>
    <property type="match status" value="1"/>
</dbReference>
<feature type="transmembrane region" description="Helical" evidence="5">
    <location>
        <begin position="646"/>
        <end position="666"/>
    </location>
</feature>
<dbReference type="PROSITE" id="PS00216">
    <property type="entry name" value="SUGAR_TRANSPORT_1"/>
    <property type="match status" value="2"/>
</dbReference>
<dbReference type="InterPro" id="IPR036259">
    <property type="entry name" value="MFS_trans_sf"/>
</dbReference>
<dbReference type="AlphaFoldDB" id="A0AAN8S827"/>
<feature type="transmembrane region" description="Helical" evidence="5">
    <location>
        <begin position="324"/>
        <end position="341"/>
    </location>
</feature>
<dbReference type="PANTHER" id="PTHR24064">
    <property type="entry name" value="SOLUTE CARRIER FAMILY 22 MEMBER"/>
    <property type="match status" value="1"/>
</dbReference>
<dbReference type="InterPro" id="IPR020846">
    <property type="entry name" value="MFS_dom"/>
</dbReference>
<evidence type="ECO:0000256" key="3">
    <source>
        <dbReference type="ARBA" id="ARBA00022989"/>
    </source>
</evidence>
<feature type="domain" description="Major facilitator superfamily (MFS) profile" evidence="6">
    <location>
        <begin position="195"/>
        <end position="671"/>
    </location>
</feature>
<organism evidence="7 8">
    <name type="scientific">Polyplax serrata</name>
    <name type="common">Common mouse louse</name>
    <dbReference type="NCBI Taxonomy" id="468196"/>
    <lineage>
        <taxon>Eukaryota</taxon>
        <taxon>Metazoa</taxon>
        <taxon>Ecdysozoa</taxon>
        <taxon>Arthropoda</taxon>
        <taxon>Hexapoda</taxon>
        <taxon>Insecta</taxon>
        <taxon>Pterygota</taxon>
        <taxon>Neoptera</taxon>
        <taxon>Paraneoptera</taxon>
        <taxon>Psocodea</taxon>
        <taxon>Troctomorpha</taxon>
        <taxon>Phthiraptera</taxon>
        <taxon>Anoplura</taxon>
        <taxon>Polyplacidae</taxon>
        <taxon>Polyplax</taxon>
    </lineage>
</organism>
<dbReference type="Pfam" id="PF00083">
    <property type="entry name" value="Sugar_tr"/>
    <property type="match status" value="1"/>
</dbReference>